<protein>
    <submittedName>
        <fullName evidence="7">Nitrate reductase</fullName>
    </submittedName>
</protein>
<feature type="transmembrane region" description="Helical" evidence="6">
    <location>
        <begin position="256"/>
        <end position="282"/>
    </location>
</feature>
<evidence type="ECO:0000256" key="5">
    <source>
        <dbReference type="ARBA" id="ARBA00023136"/>
    </source>
</evidence>
<feature type="transmembrane region" description="Helical" evidence="6">
    <location>
        <begin position="66"/>
        <end position="86"/>
    </location>
</feature>
<dbReference type="InterPro" id="IPR045225">
    <property type="entry name" value="Uracil/uridine/allantoin_perm"/>
</dbReference>
<feature type="transmembrane region" description="Helical" evidence="6">
    <location>
        <begin position="117"/>
        <end position="135"/>
    </location>
</feature>
<evidence type="ECO:0000256" key="6">
    <source>
        <dbReference type="SAM" id="Phobius"/>
    </source>
</evidence>
<organism evidence="7 8">
    <name type="scientific">Pelagivirga sediminicola</name>
    <dbReference type="NCBI Taxonomy" id="2170575"/>
    <lineage>
        <taxon>Bacteria</taxon>
        <taxon>Pseudomonadati</taxon>
        <taxon>Pseudomonadota</taxon>
        <taxon>Alphaproteobacteria</taxon>
        <taxon>Rhodobacterales</taxon>
        <taxon>Paracoccaceae</taxon>
        <taxon>Pelagivirga</taxon>
    </lineage>
</organism>
<sequence length="501" mass="54075">MAATEQTRHVEAERTGLIEESILPTLLGQRPIGLIGYAWIWVGIAVIIATYSLGATGVGGGVPLSTVILIIFLANLAIGALMVLTADIGTEHGLPFAVYLRAPFGIHGTHLPAISRGLIAAMWFGIQTYLGALALNGIGEYFLGFDNWFVWYVLFGILQVANTAMGIKSVERLASLAAPAIIAISIWMYFTLEGVAKTNGINLWNFQGAGEMSLMVLFIANLSFWSTMAIDVPNLTRFVKTKAGARGFAARNRNVFLAQLIALPVTQALIAGIGGVSFIATGNWNPIEVIQGEGQGFSLVILLALVVLAQWSTNNSANLIPSALTFINLAPRYINYKLAVALAGIVGTLCFPWAILDNLFVFLGYYGAFLSAIGGIMVADYYVLRKRRLNVPDLYSHTGQFRYTGGVNIAGLLAWLIAGAVAAWYSQYAFVIGFPLGFVLYLILMKLLVLPGYPQAEITSGYSDEYLATSEGLSWAYLGQGQFRRMTPEEADGEGIGREDL</sequence>
<dbReference type="Proteomes" id="UP000244446">
    <property type="component" value="Unassembled WGS sequence"/>
</dbReference>
<dbReference type="InterPro" id="IPR001248">
    <property type="entry name" value="Pur-cyt_permease"/>
</dbReference>
<dbReference type="EMBL" id="QCYH01000014">
    <property type="protein sequence ID" value="PVA08919.1"/>
    <property type="molecule type" value="Genomic_DNA"/>
</dbReference>
<keyword evidence="3 6" id="KW-0812">Transmembrane</keyword>
<comment type="subcellular location">
    <subcellularLocation>
        <location evidence="1">Membrane</location>
        <topology evidence="1">Multi-pass membrane protein</topology>
    </subcellularLocation>
</comment>
<dbReference type="GO" id="GO:0005886">
    <property type="term" value="C:plasma membrane"/>
    <property type="evidence" value="ECO:0007669"/>
    <property type="project" value="TreeGrafter"/>
</dbReference>
<feature type="transmembrane region" description="Helical" evidence="6">
    <location>
        <begin position="141"/>
        <end position="161"/>
    </location>
</feature>
<feature type="transmembrane region" description="Helical" evidence="6">
    <location>
        <begin position="431"/>
        <end position="450"/>
    </location>
</feature>
<comment type="caution">
    <text evidence="7">The sequence shown here is derived from an EMBL/GenBank/DDBJ whole genome shotgun (WGS) entry which is preliminary data.</text>
</comment>
<evidence type="ECO:0000256" key="4">
    <source>
        <dbReference type="ARBA" id="ARBA00022989"/>
    </source>
</evidence>
<gene>
    <name evidence="7" type="ORF">DC366_16615</name>
</gene>
<dbReference type="AlphaFoldDB" id="A0A2T7G3C4"/>
<proteinExistence type="inferred from homology"/>
<name>A0A2T7G3C4_9RHOB</name>
<feature type="transmembrane region" description="Helical" evidence="6">
    <location>
        <begin position="212"/>
        <end position="235"/>
    </location>
</feature>
<dbReference type="OrthoDB" id="9780088at2"/>
<evidence type="ECO:0000256" key="1">
    <source>
        <dbReference type="ARBA" id="ARBA00004141"/>
    </source>
</evidence>
<evidence type="ECO:0000313" key="7">
    <source>
        <dbReference type="EMBL" id="PVA08919.1"/>
    </source>
</evidence>
<feature type="transmembrane region" description="Helical" evidence="6">
    <location>
        <begin position="334"/>
        <end position="356"/>
    </location>
</feature>
<evidence type="ECO:0000313" key="8">
    <source>
        <dbReference type="Proteomes" id="UP000244446"/>
    </source>
</evidence>
<dbReference type="PANTHER" id="PTHR30618:SF0">
    <property type="entry name" value="PURINE-URACIL PERMEASE NCS1"/>
    <property type="match status" value="1"/>
</dbReference>
<reference evidence="7 8" key="1">
    <citation type="submission" date="2018-04" db="EMBL/GenBank/DDBJ databases">
        <title>Pelagivirga bohaiensis gen. nov., sp. nov., a bacterium isolated from the Bohai Sea.</title>
        <authorList>
            <person name="Ji X."/>
        </authorList>
    </citation>
    <scope>NUCLEOTIDE SEQUENCE [LARGE SCALE GENOMIC DNA]</scope>
    <source>
        <strain evidence="7 8">BH-SD19</strain>
    </source>
</reference>
<accession>A0A2T7G3C4</accession>
<feature type="transmembrane region" description="Helical" evidence="6">
    <location>
        <begin position="173"/>
        <end position="192"/>
    </location>
</feature>
<feature type="transmembrane region" description="Helical" evidence="6">
    <location>
        <begin position="405"/>
        <end position="425"/>
    </location>
</feature>
<keyword evidence="8" id="KW-1185">Reference proteome</keyword>
<feature type="transmembrane region" description="Helical" evidence="6">
    <location>
        <begin position="294"/>
        <end position="313"/>
    </location>
</feature>
<dbReference type="Pfam" id="PF02133">
    <property type="entry name" value="Transp_cyt_pur"/>
    <property type="match status" value="1"/>
</dbReference>
<dbReference type="Gene3D" id="1.10.4160.10">
    <property type="entry name" value="Hydantoin permease"/>
    <property type="match status" value="1"/>
</dbReference>
<dbReference type="PANTHER" id="PTHR30618">
    <property type="entry name" value="NCS1 FAMILY PURINE/PYRIMIDINE TRANSPORTER"/>
    <property type="match status" value="1"/>
</dbReference>
<feature type="transmembrane region" description="Helical" evidence="6">
    <location>
        <begin position="362"/>
        <end position="384"/>
    </location>
</feature>
<evidence type="ECO:0000256" key="3">
    <source>
        <dbReference type="ARBA" id="ARBA00022692"/>
    </source>
</evidence>
<dbReference type="GO" id="GO:0015205">
    <property type="term" value="F:nucleobase transmembrane transporter activity"/>
    <property type="evidence" value="ECO:0007669"/>
    <property type="project" value="TreeGrafter"/>
</dbReference>
<feature type="transmembrane region" description="Helical" evidence="6">
    <location>
        <begin position="34"/>
        <end position="54"/>
    </location>
</feature>
<keyword evidence="5 6" id="KW-0472">Membrane</keyword>
<keyword evidence="4 6" id="KW-1133">Transmembrane helix</keyword>
<dbReference type="CDD" id="cd10323">
    <property type="entry name" value="SLC-NCS1sbd"/>
    <property type="match status" value="1"/>
</dbReference>
<evidence type="ECO:0000256" key="2">
    <source>
        <dbReference type="ARBA" id="ARBA00008974"/>
    </source>
</evidence>
<dbReference type="RefSeq" id="WP_108693342.1">
    <property type="nucleotide sequence ID" value="NZ_QCYH01000014.1"/>
</dbReference>
<comment type="similarity">
    <text evidence="2">Belongs to the purine-cytosine permease (2.A.39) family.</text>
</comment>